<dbReference type="Pfam" id="PF04891">
    <property type="entry name" value="NifQ"/>
    <property type="match status" value="1"/>
</dbReference>
<dbReference type="Proteomes" id="UP000248395">
    <property type="component" value="Unassembled WGS sequence"/>
</dbReference>
<protein>
    <submittedName>
        <fullName evidence="1">Nitrogen fixation protein NifQ</fullName>
    </submittedName>
</protein>
<proteinExistence type="predicted"/>
<dbReference type="AlphaFoldDB" id="A0A318JRV7"/>
<keyword evidence="2" id="KW-1185">Reference proteome</keyword>
<comment type="caution">
    <text evidence="1">The sequence shown here is derived from an EMBL/GenBank/DDBJ whole genome shotgun (WGS) entry which is preliminary data.</text>
</comment>
<sequence length="186" mass="20634">MNDFQQQQAFRLLSRAVLGVLRNAQDGELPLYAWTLGLSQPALLEVLAACAPELGQLEALSDAQYQQLLSRQPALHSALLDMLLANRSAAENPLHGSWLAHVVAVASLGSRHLWQDMGLSGRHEVSQLLQYYLYPLYARNQADIKWKRFLYAELGELLGQAGLKPPECGRCHEHAACLPALPEQQT</sequence>
<dbReference type="RefSeq" id="WP_110312891.1">
    <property type="nucleotide sequence ID" value="NZ_QJKC01000001.1"/>
</dbReference>
<reference evidence="1 2" key="1">
    <citation type="submission" date="2018-05" db="EMBL/GenBank/DDBJ databases">
        <title>Genomic Encyclopedia of Type Strains, Phase IV (KMG-IV): sequencing the most valuable type-strain genomes for metagenomic binning, comparative biology and taxonomic classification.</title>
        <authorList>
            <person name="Goeker M."/>
        </authorList>
    </citation>
    <scope>NUCLEOTIDE SEQUENCE [LARGE SCALE GENOMIC DNA]</scope>
    <source>
        <strain evidence="1 2">DSM 25134</strain>
    </source>
</reference>
<dbReference type="InterPro" id="IPR006975">
    <property type="entry name" value="NifQ"/>
</dbReference>
<dbReference type="OrthoDB" id="192277at2"/>
<dbReference type="GO" id="GO:0030151">
    <property type="term" value="F:molybdenum ion binding"/>
    <property type="evidence" value="ECO:0007669"/>
    <property type="project" value="InterPro"/>
</dbReference>
<evidence type="ECO:0000313" key="1">
    <source>
        <dbReference type="EMBL" id="PXX51236.1"/>
    </source>
</evidence>
<organism evidence="1 2">
    <name type="scientific">Aquitalea magnusonii</name>
    <dbReference type="NCBI Taxonomy" id="332411"/>
    <lineage>
        <taxon>Bacteria</taxon>
        <taxon>Pseudomonadati</taxon>
        <taxon>Pseudomonadota</taxon>
        <taxon>Betaproteobacteria</taxon>
        <taxon>Neisseriales</taxon>
        <taxon>Chromobacteriaceae</taxon>
        <taxon>Aquitalea</taxon>
    </lineage>
</organism>
<accession>A0A318JRV7</accession>
<dbReference type="GO" id="GO:0009399">
    <property type="term" value="P:nitrogen fixation"/>
    <property type="evidence" value="ECO:0007669"/>
    <property type="project" value="InterPro"/>
</dbReference>
<evidence type="ECO:0000313" key="2">
    <source>
        <dbReference type="Proteomes" id="UP000248395"/>
    </source>
</evidence>
<name>A0A318JRV7_9NEIS</name>
<gene>
    <name evidence="1" type="ORF">DFR38_101298</name>
</gene>
<dbReference type="EMBL" id="QJKC01000001">
    <property type="protein sequence ID" value="PXX51236.1"/>
    <property type="molecule type" value="Genomic_DNA"/>
</dbReference>